<evidence type="ECO:0000256" key="1">
    <source>
        <dbReference type="SAM" id="MobiDB-lite"/>
    </source>
</evidence>
<feature type="region of interest" description="Disordered" evidence="1">
    <location>
        <begin position="37"/>
        <end position="68"/>
    </location>
</feature>
<organism evidence="2 3">
    <name type="scientific">Aldrovandia affinis</name>
    <dbReference type="NCBI Taxonomy" id="143900"/>
    <lineage>
        <taxon>Eukaryota</taxon>
        <taxon>Metazoa</taxon>
        <taxon>Chordata</taxon>
        <taxon>Craniata</taxon>
        <taxon>Vertebrata</taxon>
        <taxon>Euteleostomi</taxon>
        <taxon>Actinopterygii</taxon>
        <taxon>Neopterygii</taxon>
        <taxon>Teleostei</taxon>
        <taxon>Notacanthiformes</taxon>
        <taxon>Halosauridae</taxon>
        <taxon>Aldrovandia</taxon>
    </lineage>
</organism>
<reference evidence="2" key="1">
    <citation type="journal article" date="2023" name="Science">
        <title>Genome structures resolve the early diversification of teleost fishes.</title>
        <authorList>
            <person name="Parey E."/>
            <person name="Louis A."/>
            <person name="Montfort J."/>
            <person name="Bouchez O."/>
            <person name="Roques C."/>
            <person name="Iampietro C."/>
            <person name="Lluch J."/>
            <person name="Castinel A."/>
            <person name="Donnadieu C."/>
            <person name="Desvignes T."/>
            <person name="Floi Bucao C."/>
            <person name="Jouanno E."/>
            <person name="Wen M."/>
            <person name="Mejri S."/>
            <person name="Dirks R."/>
            <person name="Jansen H."/>
            <person name="Henkel C."/>
            <person name="Chen W.J."/>
            <person name="Zahm M."/>
            <person name="Cabau C."/>
            <person name="Klopp C."/>
            <person name="Thompson A.W."/>
            <person name="Robinson-Rechavi M."/>
            <person name="Braasch I."/>
            <person name="Lecointre G."/>
            <person name="Bobe J."/>
            <person name="Postlethwait J.H."/>
            <person name="Berthelot C."/>
            <person name="Roest Crollius H."/>
            <person name="Guiguen Y."/>
        </authorList>
    </citation>
    <scope>NUCLEOTIDE SEQUENCE</scope>
    <source>
        <strain evidence="2">NC1722</strain>
    </source>
</reference>
<dbReference type="AlphaFoldDB" id="A0AAD7RH85"/>
<name>A0AAD7RH85_9TELE</name>
<protein>
    <submittedName>
        <fullName evidence="2">Uncharacterized protein</fullName>
    </submittedName>
</protein>
<gene>
    <name evidence="2" type="ORF">AAFF_G00208410</name>
</gene>
<sequence length="68" mass="7367">MLGKLTSAISDEMHCFSTDICRDNTLTLLVGSHVSDSRSEAAARARRGRTRCPSLDNRGMSGLKEAGR</sequence>
<comment type="caution">
    <text evidence="2">The sequence shown here is derived from an EMBL/GenBank/DDBJ whole genome shotgun (WGS) entry which is preliminary data.</text>
</comment>
<dbReference type="Proteomes" id="UP001221898">
    <property type="component" value="Unassembled WGS sequence"/>
</dbReference>
<dbReference type="EMBL" id="JAINUG010000278">
    <property type="protein sequence ID" value="KAJ8384139.1"/>
    <property type="molecule type" value="Genomic_DNA"/>
</dbReference>
<evidence type="ECO:0000313" key="3">
    <source>
        <dbReference type="Proteomes" id="UP001221898"/>
    </source>
</evidence>
<evidence type="ECO:0000313" key="2">
    <source>
        <dbReference type="EMBL" id="KAJ8384139.1"/>
    </source>
</evidence>
<accession>A0AAD7RH85</accession>
<keyword evidence="3" id="KW-1185">Reference proteome</keyword>
<proteinExistence type="predicted"/>